<sequence length="240" mass="27948">MILSLALKRHRRGEIKHFQRKKLESHLKTRFLKEINDEKEEINHPNQGTTEHIIRRENGSKEEEHKQNTFTKVKSTSDIFKDVEGNQTRIVLTIGEAGIGKSFHMRKFIKEWAKPVELLFLIDFSKLNSTKNKKISLFELLNHFFEETKNIIICDYSQLNILFLLDGLDAYQHCLDFENNEILTDVREPTSIDVLLTNLIRGNLLPEAKVWITSQPPAAEKIPDGIIDRLTEIRGKICRC</sequence>
<feature type="region of interest" description="Disordered" evidence="3">
    <location>
        <begin position="38"/>
        <end position="68"/>
    </location>
</feature>
<keyword evidence="6" id="KW-1185">Reference proteome</keyword>
<dbReference type="InterPro" id="IPR027417">
    <property type="entry name" value="P-loop_NTPase"/>
</dbReference>
<dbReference type="Gene3D" id="3.40.50.300">
    <property type="entry name" value="P-loop containing nucleotide triphosphate hydrolases"/>
    <property type="match status" value="1"/>
</dbReference>
<evidence type="ECO:0000313" key="5">
    <source>
        <dbReference type="Ensembl" id="ENSPMEP00000034030.1"/>
    </source>
</evidence>
<dbReference type="PANTHER" id="PTHR24106">
    <property type="entry name" value="NACHT, LRR AND CARD DOMAINS-CONTAINING"/>
    <property type="match status" value="1"/>
</dbReference>
<organism evidence="5 6">
    <name type="scientific">Poecilia mexicana</name>
    <dbReference type="NCBI Taxonomy" id="48701"/>
    <lineage>
        <taxon>Eukaryota</taxon>
        <taxon>Metazoa</taxon>
        <taxon>Chordata</taxon>
        <taxon>Craniata</taxon>
        <taxon>Vertebrata</taxon>
        <taxon>Euteleostomi</taxon>
        <taxon>Actinopterygii</taxon>
        <taxon>Neopterygii</taxon>
        <taxon>Teleostei</taxon>
        <taxon>Neoteleostei</taxon>
        <taxon>Acanthomorphata</taxon>
        <taxon>Ovalentaria</taxon>
        <taxon>Atherinomorphae</taxon>
        <taxon>Cyprinodontiformes</taxon>
        <taxon>Poeciliidae</taxon>
        <taxon>Poeciliinae</taxon>
        <taxon>Poecilia</taxon>
    </lineage>
</organism>
<accession>A0A3B3Z444</accession>
<keyword evidence="2" id="KW-0677">Repeat</keyword>
<evidence type="ECO:0000256" key="1">
    <source>
        <dbReference type="ARBA" id="ARBA00022614"/>
    </source>
</evidence>
<feature type="domain" description="NACHT" evidence="4">
    <location>
        <begin position="89"/>
        <end position="234"/>
    </location>
</feature>
<dbReference type="STRING" id="48701.ENSPMEP00000034030"/>
<keyword evidence="1" id="KW-0433">Leucine-rich repeat</keyword>
<reference evidence="5" key="1">
    <citation type="submission" date="2025-08" db="UniProtKB">
        <authorList>
            <consortium name="Ensembl"/>
        </authorList>
    </citation>
    <scope>IDENTIFICATION</scope>
</reference>
<proteinExistence type="predicted"/>
<reference evidence="5" key="2">
    <citation type="submission" date="2025-09" db="UniProtKB">
        <authorList>
            <consortium name="Ensembl"/>
        </authorList>
    </citation>
    <scope>IDENTIFICATION</scope>
</reference>
<dbReference type="Pfam" id="PF05729">
    <property type="entry name" value="NACHT"/>
    <property type="match status" value="1"/>
</dbReference>
<feature type="compositionally biased region" description="Basic and acidic residues" evidence="3">
    <location>
        <begin position="52"/>
        <end position="67"/>
    </location>
</feature>
<evidence type="ECO:0000259" key="4">
    <source>
        <dbReference type="Pfam" id="PF05729"/>
    </source>
</evidence>
<dbReference type="Proteomes" id="UP000261480">
    <property type="component" value="Unplaced"/>
</dbReference>
<dbReference type="InterPro" id="IPR051261">
    <property type="entry name" value="NLR"/>
</dbReference>
<dbReference type="Ensembl" id="ENSPMET00000029372.1">
    <property type="protein sequence ID" value="ENSPMEP00000034030.1"/>
    <property type="gene ID" value="ENSPMEG00000022922.1"/>
</dbReference>
<evidence type="ECO:0000256" key="3">
    <source>
        <dbReference type="SAM" id="MobiDB-lite"/>
    </source>
</evidence>
<evidence type="ECO:0000313" key="6">
    <source>
        <dbReference type="Proteomes" id="UP000261480"/>
    </source>
</evidence>
<dbReference type="InterPro" id="IPR007111">
    <property type="entry name" value="NACHT_NTPase"/>
</dbReference>
<protein>
    <recommendedName>
        <fullName evidence="4">NACHT domain-containing protein</fullName>
    </recommendedName>
</protein>
<name>A0A3B3Z444_9TELE</name>
<dbReference type="AlphaFoldDB" id="A0A3B3Z444"/>
<evidence type="ECO:0000256" key="2">
    <source>
        <dbReference type="ARBA" id="ARBA00022737"/>
    </source>
</evidence>